<dbReference type="InterPro" id="IPR004101">
    <property type="entry name" value="Mur_ligase_C"/>
</dbReference>
<evidence type="ECO:0000259" key="11">
    <source>
        <dbReference type="Pfam" id="PF08245"/>
    </source>
</evidence>
<keyword evidence="7" id="KW-0460">Magnesium</keyword>
<reference evidence="12 13" key="1">
    <citation type="submission" date="2021-03" db="EMBL/GenBank/DDBJ databases">
        <title>Human Oral Microbial Genomes.</title>
        <authorList>
            <person name="Johnston C.D."/>
            <person name="Chen T."/>
            <person name="Dewhirst F.E."/>
        </authorList>
    </citation>
    <scope>NUCLEOTIDE SEQUENCE [LARGE SCALE GENOMIC DNA]</scope>
    <source>
        <strain evidence="12 13">DSMZ 100122</strain>
    </source>
</reference>
<dbReference type="InterPro" id="IPR005761">
    <property type="entry name" value="UDP-N-AcMur-Glu-dNH2Pim_ligase"/>
</dbReference>
<evidence type="ECO:0000256" key="3">
    <source>
        <dbReference type="ARBA" id="ARBA00022960"/>
    </source>
</evidence>
<dbReference type="Pfam" id="PF01225">
    <property type="entry name" value="Mur_ligase"/>
    <property type="match status" value="1"/>
</dbReference>
<protein>
    <recommendedName>
        <fullName evidence="7">UDP-N-acetylmuramoyl-L-alanyl-D-glutamate--2,6-diaminopimelate ligase</fullName>
        <ecNumber evidence="7">6.3.2.13</ecNumber>
    </recommendedName>
    <alternativeName>
        <fullName evidence="7">Meso-A2pm-adding enzyme</fullName>
    </alternativeName>
    <alternativeName>
        <fullName evidence="7">Meso-diaminopimelate-adding enzyme</fullName>
    </alternativeName>
    <alternativeName>
        <fullName evidence="7">UDP-MurNAc-L-Ala-D-Glu:meso-diaminopimelate ligase</fullName>
    </alternativeName>
    <alternativeName>
        <fullName evidence="7">UDP-MurNAc-tripeptide synthetase</fullName>
    </alternativeName>
    <alternativeName>
        <fullName evidence="7">UDP-N-acetylmuramyl-tripeptide synthetase</fullName>
    </alternativeName>
</protein>
<keyword evidence="7 12" id="KW-0436">Ligase</keyword>
<feature type="modified residue" description="N6-carboxylysine" evidence="7">
    <location>
        <position position="236"/>
    </location>
</feature>
<comment type="subcellular location">
    <subcellularLocation>
        <location evidence="7 8">Cytoplasm</location>
    </subcellularLocation>
</comment>
<feature type="domain" description="Mur ligase C-terminal" evidence="10">
    <location>
        <begin position="349"/>
        <end position="475"/>
    </location>
</feature>
<evidence type="ECO:0000256" key="5">
    <source>
        <dbReference type="ARBA" id="ARBA00023306"/>
    </source>
</evidence>
<feature type="binding site" evidence="7">
    <location>
        <position position="473"/>
    </location>
    <ligand>
        <name>meso-2,6-diaminopimelate</name>
        <dbReference type="ChEBI" id="CHEBI:57791"/>
    </ligand>
</feature>
<gene>
    <name evidence="7" type="primary">murE</name>
    <name evidence="12" type="ORF">J5A65_06070</name>
</gene>
<feature type="binding site" evidence="7">
    <location>
        <position position="397"/>
    </location>
    <ligand>
        <name>meso-2,6-diaminopimelate</name>
        <dbReference type="ChEBI" id="CHEBI:57791"/>
    </ligand>
</feature>
<dbReference type="Gene3D" id="3.40.1390.10">
    <property type="entry name" value="MurE/MurF, N-terminal domain"/>
    <property type="match status" value="1"/>
</dbReference>
<dbReference type="InterPro" id="IPR035911">
    <property type="entry name" value="MurE/MurF_N"/>
</dbReference>
<proteinExistence type="inferred from homology"/>
<feature type="binding site" evidence="7">
    <location>
        <begin position="124"/>
        <end position="130"/>
    </location>
    <ligand>
        <name>ATP</name>
        <dbReference type="ChEBI" id="CHEBI:30616"/>
    </ligand>
</feature>
<comment type="cofactor">
    <cofactor evidence="7">
        <name>Mg(2+)</name>
        <dbReference type="ChEBI" id="CHEBI:18420"/>
    </cofactor>
</comment>
<feature type="binding site" evidence="7">
    <location>
        <position position="39"/>
    </location>
    <ligand>
        <name>UDP-N-acetyl-alpha-D-muramoyl-L-alanyl-D-glutamate</name>
        <dbReference type="ChEBI" id="CHEBI:83900"/>
    </ligand>
</feature>
<evidence type="ECO:0000256" key="4">
    <source>
        <dbReference type="ARBA" id="ARBA00022984"/>
    </source>
</evidence>
<sequence>MGVNTLRPAVVPAAGLGDVLEGLGVCGDAGEVLVTGVCLDSRLVRPGDLYVALPGLHAHGAGFTGQAVGRGAVAVLTDPEGASAAGDPGVPILVSERLRPVMAAVSARVYGEPARGLELFGVTGTNGKTTTVALLEATLAAMGRRVGTIGTLGFRIGGRALASGRGTVTTPDSPDLQGLLAVMREQGAEAVAIEVSSHAMAMARVDAIRFEVAAFLNLGRDHLDFHHTVEEYFEAKASLFTPEHTRAAVVWIDDEHGRQVAAQARAAGLPVATAGTGDEADYRLTGYEPVAPLGGRARLRTPSEEVTVSLGLPGWHNMVDAAVAIAMLERAGVPAGLALPGLAQAQVPGRMQVLPLPGNAPTVIVDFAHTPQAVAATLEALQGFAQVITVVGCGGDRDPDKRPMMGHAASSRSDILIITDDNPRSEDPASIRAAMIAGTADSRARVIEVGGRGQAIDLALATAGRDSVVAILGKGHEQGQQIGDRIVAFDDAVVALEAWRRMEGSGR</sequence>
<name>A0ABX7Y7W6_9ACTN</name>
<evidence type="ECO:0000256" key="7">
    <source>
        <dbReference type="HAMAP-Rule" id="MF_00208"/>
    </source>
</evidence>
<comment type="caution">
    <text evidence="7">Lacks conserved residue(s) required for the propagation of feature annotation.</text>
</comment>
<organism evidence="12 13">
    <name type="scientific">Arachnia rubra</name>
    <dbReference type="NCBI Taxonomy" id="1547448"/>
    <lineage>
        <taxon>Bacteria</taxon>
        <taxon>Bacillati</taxon>
        <taxon>Actinomycetota</taxon>
        <taxon>Actinomycetes</taxon>
        <taxon>Propionibacteriales</taxon>
        <taxon>Propionibacteriaceae</taxon>
        <taxon>Arachnia</taxon>
    </lineage>
</organism>
<feature type="binding site" evidence="7">
    <location>
        <begin position="421"/>
        <end position="424"/>
    </location>
    <ligand>
        <name>meso-2,6-diaminopimelate</name>
        <dbReference type="ChEBI" id="CHEBI:57791"/>
    </ligand>
</feature>
<evidence type="ECO:0000259" key="9">
    <source>
        <dbReference type="Pfam" id="PF01225"/>
    </source>
</evidence>
<dbReference type="PANTHER" id="PTHR23135">
    <property type="entry name" value="MUR LIGASE FAMILY MEMBER"/>
    <property type="match status" value="1"/>
</dbReference>
<dbReference type="InterPro" id="IPR036615">
    <property type="entry name" value="Mur_ligase_C_dom_sf"/>
</dbReference>
<dbReference type="PANTHER" id="PTHR23135:SF4">
    <property type="entry name" value="UDP-N-ACETYLMURAMOYL-L-ALANYL-D-GLUTAMATE--2,6-DIAMINOPIMELATE LIGASE MURE HOMOLOG, CHLOROPLASTIC"/>
    <property type="match status" value="1"/>
</dbReference>
<accession>A0ABX7Y7W6</accession>
<feature type="binding site" evidence="7">
    <location>
        <position position="41"/>
    </location>
    <ligand>
        <name>UDP-N-acetyl-alpha-D-muramoyl-L-alanyl-D-glutamate</name>
        <dbReference type="ChEBI" id="CHEBI:83900"/>
    </ligand>
</feature>
<feature type="binding site" evidence="7">
    <location>
        <position position="204"/>
    </location>
    <ligand>
        <name>UDP-N-acetyl-alpha-D-muramoyl-L-alanyl-D-glutamate</name>
        <dbReference type="ChEBI" id="CHEBI:83900"/>
    </ligand>
</feature>
<evidence type="ECO:0000313" key="12">
    <source>
        <dbReference type="EMBL" id="QUC09280.1"/>
    </source>
</evidence>
<feature type="domain" description="Mur ligase N-terminal catalytic" evidence="9">
    <location>
        <begin position="34"/>
        <end position="91"/>
    </location>
</feature>
<dbReference type="NCBIfam" id="TIGR01085">
    <property type="entry name" value="murE"/>
    <property type="match status" value="1"/>
</dbReference>
<dbReference type="Gene3D" id="3.90.190.20">
    <property type="entry name" value="Mur ligase, C-terminal domain"/>
    <property type="match status" value="1"/>
</dbReference>
<comment type="PTM">
    <text evidence="7">Carboxylation is probably crucial for Mg(2+) binding and, consequently, for the gamma-phosphate positioning of ATP.</text>
</comment>
<dbReference type="GO" id="GO:0008765">
    <property type="term" value="F:UDP-N-acetylmuramoylalanyl-D-glutamate-2,6-diaminopimelate ligase activity"/>
    <property type="evidence" value="ECO:0007669"/>
    <property type="project" value="UniProtKB-EC"/>
</dbReference>
<dbReference type="InterPro" id="IPR000713">
    <property type="entry name" value="Mur_ligase_N"/>
</dbReference>
<evidence type="ECO:0000256" key="6">
    <source>
        <dbReference type="ARBA" id="ARBA00023316"/>
    </source>
</evidence>
<feature type="binding site" evidence="7">
    <location>
        <position position="477"/>
    </location>
    <ligand>
        <name>meso-2,6-diaminopimelate</name>
        <dbReference type="ChEBI" id="CHEBI:57791"/>
    </ligand>
</feature>
<evidence type="ECO:0000256" key="8">
    <source>
        <dbReference type="RuleBase" id="RU004135"/>
    </source>
</evidence>
<dbReference type="HAMAP" id="MF_00208">
    <property type="entry name" value="MurE"/>
    <property type="match status" value="1"/>
</dbReference>
<feature type="binding site" evidence="7">
    <location>
        <position position="196"/>
    </location>
    <ligand>
        <name>UDP-N-acetyl-alpha-D-muramoyl-L-alanyl-D-glutamate</name>
        <dbReference type="ChEBI" id="CHEBI:83900"/>
    </ligand>
</feature>
<keyword evidence="7" id="KW-0547">Nucleotide-binding</keyword>
<keyword evidence="4 7" id="KW-0573">Peptidoglycan synthesis</keyword>
<dbReference type="SUPFAM" id="SSF53623">
    <property type="entry name" value="MurD-like peptide ligases, catalytic domain"/>
    <property type="match status" value="1"/>
</dbReference>
<feature type="short sequence motif" description="Meso-diaminopimelate recognition motif" evidence="7">
    <location>
        <begin position="421"/>
        <end position="424"/>
    </location>
</feature>
<evidence type="ECO:0000256" key="2">
    <source>
        <dbReference type="ARBA" id="ARBA00022618"/>
    </source>
</evidence>
<keyword evidence="5 7" id="KW-0131">Cell cycle</keyword>
<comment type="function">
    <text evidence="7">Catalyzes the addition of meso-diaminopimelic acid to the nucleotide precursor UDP-N-acetylmuramoyl-L-alanyl-D-glutamate (UMAG) in the biosynthesis of bacterial cell-wall peptidoglycan.</text>
</comment>
<dbReference type="InterPro" id="IPR036565">
    <property type="entry name" value="Mur-like_cat_sf"/>
</dbReference>
<dbReference type="NCBIfam" id="NF001124">
    <property type="entry name" value="PRK00139.1-2"/>
    <property type="match status" value="1"/>
</dbReference>
<dbReference type="EC" id="6.3.2.13" evidence="7"/>
<comment type="catalytic activity">
    <reaction evidence="7">
        <text>UDP-N-acetyl-alpha-D-muramoyl-L-alanyl-D-glutamate + meso-2,6-diaminopimelate + ATP = UDP-N-acetyl-alpha-D-muramoyl-L-alanyl-gamma-D-glutamyl-meso-2,6-diaminopimelate + ADP + phosphate + H(+)</text>
        <dbReference type="Rhea" id="RHEA:23676"/>
        <dbReference type="ChEBI" id="CHEBI:15378"/>
        <dbReference type="ChEBI" id="CHEBI:30616"/>
        <dbReference type="ChEBI" id="CHEBI:43474"/>
        <dbReference type="ChEBI" id="CHEBI:57791"/>
        <dbReference type="ChEBI" id="CHEBI:83900"/>
        <dbReference type="ChEBI" id="CHEBI:83905"/>
        <dbReference type="ChEBI" id="CHEBI:456216"/>
        <dbReference type="EC" id="6.3.2.13"/>
    </reaction>
</comment>
<evidence type="ECO:0000256" key="1">
    <source>
        <dbReference type="ARBA" id="ARBA00005898"/>
    </source>
</evidence>
<keyword evidence="3 7" id="KW-0133">Cell shape</keyword>
<dbReference type="Gene3D" id="3.40.1190.10">
    <property type="entry name" value="Mur-like, catalytic domain"/>
    <property type="match status" value="1"/>
</dbReference>
<keyword evidence="6 7" id="KW-0961">Cell wall biogenesis/degradation</keyword>
<feature type="domain" description="Mur ligase central" evidence="11">
    <location>
        <begin position="122"/>
        <end position="327"/>
    </location>
</feature>
<dbReference type="NCBIfam" id="NF001126">
    <property type="entry name" value="PRK00139.1-4"/>
    <property type="match status" value="1"/>
</dbReference>
<comment type="similarity">
    <text evidence="1 7">Belongs to the MurCDEF family. MurE subfamily.</text>
</comment>
<dbReference type="EMBL" id="CP072384">
    <property type="protein sequence ID" value="QUC09280.1"/>
    <property type="molecule type" value="Genomic_DNA"/>
</dbReference>
<dbReference type="RefSeq" id="WP_212326602.1">
    <property type="nucleotide sequence ID" value="NZ_AP024463.1"/>
</dbReference>
<dbReference type="Pfam" id="PF08245">
    <property type="entry name" value="Mur_ligase_M"/>
    <property type="match status" value="1"/>
</dbReference>
<evidence type="ECO:0000313" key="13">
    <source>
        <dbReference type="Proteomes" id="UP000678513"/>
    </source>
</evidence>
<feature type="binding site" evidence="7">
    <location>
        <begin position="169"/>
        <end position="170"/>
    </location>
    <ligand>
        <name>UDP-N-acetyl-alpha-D-muramoyl-L-alanyl-D-glutamate</name>
        <dbReference type="ChEBI" id="CHEBI:83900"/>
    </ligand>
</feature>
<dbReference type="SUPFAM" id="SSF53244">
    <property type="entry name" value="MurD-like peptide ligases, peptide-binding domain"/>
    <property type="match status" value="1"/>
</dbReference>
<dbReference type="InterPro" id="IPR013221">
    <property type="entry name" value="Mur_ligase_cen"/>
</dbReference>
<dbReference type="SUPFAM" id="SSF63418">
    <property type="entry name" value="MurE/MurF N-terminal domain"/>
    <property type="match status" value="1"/>
</dbReference>
<evidence type="ECO:0000259" key="10">
    <source>
        <dbReference type="Pfam" id="PF02875"/>
    </source>
</evidence>
<dbReference type="Pfam" id="PF02875">
    <property type="entry name" value="Mur_ligase_C"/>
    <property type="match status" value="1"/>
</dbReference>
<dbReference type="Proteomes" id="UP000678513">
    <property type="component" value="Chromosome"/>
</dbReference>
<keyword evidence="7" id="KW-0067">ATP-binding</keyword>
<keyword evidence="7" id="KW-0963">Cytoplasm</keyword>
<keyword evidence="2 7" id="KW-0132">Cell division</keyword>
<comment type="pathway">
    <text evidence="7 8">Cell wall biogenesis; peptidoglycan biosynthesis.</text>
</comment>
<keyword evidence="13" id="KW-1185">Reference proteome</keyword>